<feature type="compositionally biased region" description="Low complexity" evidence="1">
    <location>
        <begin position="110"/>
        <end position="125"/>
    </location>
</feature>
<dbReference type="EMBL" id="SJZI01000043">
    <property type="protein sequence ID" value="TCJ13790.1"/>
    <property type="molecule type" value="Genomic_DNA"/>
</dbReference>
<dbReference type="OrthoDB" id="883203at2"/>
<proteinExistence type="predicted"/>
<dbReference type="AlphaFoldDB" id="A0A4R1BA24"/>
<dbReference type="PANTHER" id="PTHR38593:SF1">
    <property type="entry name" value="BLR2558 PROTEIN"/>
    <property type="match status" value="1"/>
</dbReference>
<reference evidence="3 4" key="1">
    <citation type="submission" date="2019-03" db="EMBL/GenBank/DDBJ databases">
        <authorList>
            <person name="Kim M.K.M."/>
        </authorList>
    </citation>
    <scope>NUCLEOTIDE SEQUENCE [LARGE SCALE GENOMIC DNA]</scope>
    <source>
        <strain evidence="3 4">17J68-12</strain>
    </source>
</reference>
<evidence type="ECO:0000259" key="2">
    <source>
        <dbReference type="Pfam" id="PF13628"/>
    </source>
</evidence>
<dbReference type="Gene3D" id="1.20.1260.10">
    <property type="match status" value="1"/>
</dbReference>
<feature type="domain" description="DUF4142" evidence="2">
    <location>
        <begin position="152"/>
        <end position="287"/>
    </location>
</feature>
<dbReference type="InterPro" id="IPR025419">
    <property type="entry name" value="DUF4142"/>
</dbReference>
<dbReference type="PANTHER" id="PTHR38593">
    <property type="entry name" value="BLR2558 PROTEIN"/>
    <property type="match status" value="1"/>
</dbReference>
<organism evidence="3 4">
    <name type="scientific">Flaviaesturariibacter flavus</name>
    <dbReference type="NCBI Taxonomy" id="2502780"/>
    <lineage>
        <taxon>Bacteria</taxon>
        <taxon>Pseudomonadati</taxon>
        <taxon>Bacteroidota</taxon>
        <taxon>Chitinophagia</taxon>
        <taxon>Chitinophagales</taxon>
        <taxon>Chitinophagaceae</taxon>
        <taxon>Flaviaestuariibacter</taxon>
    </lineage>
</organism>
<comment type="caution">
    <text evidence="3">The sequence shown here is derived from an EMBL/GenBank/DDBJ whole genome shotgun (WGS) entry which is preliminary data.</text>
</comment>
<sequence length="292" mass="31858">MKVGCWAPAAVKTKSERRKGMIFFIRSGCFAESTTIPFLGSPPIHFSAACRLQTLFACTDPLLLSWHEFFRNAPIPHQFKCYMKKALLLPAVIAASVFVSCNSGTSENGSSDTTVSTTHSTVVDTGATPRPTAGTENATSNTGYSSTPLNASDMAFVKKAAMGSMMEVQSGQLAQTNAMNDRVKAFGSMMVRDHQQANQELMSLAKAKGMMLTDSMDKKTMDHMAEMQKMQGKSFDKHYMGMMVTDHAKDIAEFEKTARSSPDADLKAWAAKILPTLKMHKDSADAINKVIK</sequence>
<keyword evidence="4" id="KW-1185">Reference proteome</keyword>
<feature type="region of interest" description="Disordered" evidence="1">
    <location>
        <begin position="105"/>
        <end position="144"/>
    </location>
</feature>
<evidence type="ECO:0000256" key="1">
    <source>
        <dbReference type="SAM" id="MobiDB-lite"/>
    </source>
</evidence>
<evidence type="ECO:0000313" key="4">
    <source>
        <dbReference type="Proteomes" id="UP000295334"/>
    </source>
</evidence>
<protein>
    <submittedName>
        <fullName evidence="3">DUF4142 domain-containing protein</fullName>
    </submittedName>
</protein>
<evidence type="ECO:0000313" key="3">
    <source>
        <dbReference type="EMBL" id="TCJ13790.1"/>
    </source>
</evidence>
<gene>
    <name evidence="3" type="ORF">EPD60_11900</name>
</gene>
<name>A0A4R1BA24_9BACT</name>
<dbReference type="InterPro" id="IPR012347">
    <property type="entry name" value="Ferritin-like"/>
</dbReference>
<dbReference type="Pfam" id="PF13628">
    <property type="entry name" value="DUF4142"/>
    <property type="match status" value="1"/>
</dbReference>
<accession>A0A4R1BA24</accession>
<feature type="compositionally biased region" description="Polar residues" evidence="1">
    <location>
        <begin position="134"/>
        <end position="144"/>
    </location>
</feature>
<dbReference type="Proteomes" id="UP000295334">
    <property type="component" value="Unassembled WGS sequence"/>
</dbReference>